<dbReference type="SUPFAM" id="SSF55729">
    <property type="entry name" value="Acyl-CoA N-acyltransferases (Nat)"/>
    <property type="match status" value="1"/>
</dbReference>
<comment type="caution">
    <text evidence="3">The sequence shown here is derived from an EMBL/GenBank/DDBJ whole genome shotgun (WGS) entry which is preliminary data.</text>
</comment>
<name>A0ABV1VDI9_9ACTN</name>
<proteinExistence type="predicted"/>
<organism evidence="3 4">
    <name type="scientific">Streptomyces flaveolus</name>
    <dbReference type="NCBI Taxonomy" id="67297"/>
    <lineage>
        <taxon>Bacteria</taxon>
        <taxon>Bacillati</taxon>
        <taxon>Actinomycetota</taxon>
        <taxon>Actinomycetes</taxon>
        <taxon>Kitasatosporales</taxon>
        <taxon>Streptomycetaceae</taxon>
        <taxon>Streptomyces</taxon>
    </lineage>
</organism>
<dbReference type="Gene3D" id="3.40.630.30">
    <property type="match status" value="1"/>
</dbReference>
<dbReference type="Proteomes" id="UP001490330">
    <property type="component" value="Unassembled WGS sequence"/>
</dbReference>
<dbReference type="InterPro" id="IPR000182">
    <property type="entry name" value="GNAT_dom"/>
</dbReference>
<sequence>MRVLLVTPAARGLGLGTRLVEQSLTFAREAGYRSVTLWTTDNLVSARRIYEHFGFVLVDEEPRHSFGRDLVGQNWALDL</sequence>
<dbReference type="PANTHER" id="PTHR13947">
    <property type="entry name" value="GNAT FAMILY N-ACETYLTRANSFERASE"/>
    <property type="match status" value="1"/>
</dbReference>
<dbReference type="CDD" id="cd04301">
    <property type="entry name" value="NAT_SF"/>
    <property type="match status" value="1"/>
</dbReference>
<evidence type="ECO:0000259" key="2">
    <source>
        <dbReference type="PROSITE" id="PS51186"/>
    </source>
</evidence>
<evidence type="ECO:0000313" key="3">
    <source>
        <dbReference type="EMBL" id="MER6904547.1"/>
    </source>
</evidence>
<dbReference type="RefSeq" id="WP_350716243.1">
    <property type="nucleotide sequence ID" value="NZ_JBEPCO010000004.1"/>
</dbReference>
<keyword evidence="1" id="KW-0808">Transferase</keyword>
<reference evidence="3 4" key="1">
    <citation type="submission" date="2024-06" db="EMBL/GenBank/DDBJ databases">
        <title>The Natural Products Discovery Center: Release of the First 8490 Sequenced Strains for Exploring Actinobacteria Biosynthetic Diversity.</title>
        <authorList>
            <person name="Kalkreuter E."/>
            <person name="Kautsar S.A."/>
            <person name="Yang D."/>
            <person name="Bader C.D."/>
            <person name="Teijaro C.N."/>
            <person name="Fluegel L."/>
            <person name="Davis C.M."/>
            <person name="Simpson J.R."/>
            <person name="Lauterbach L."/>
            <person name="Steele A.D."/>
            <person name="Gui C."/>
            <person name="Meng S."/>
            <person name="Li G."/>
            <person name="Viehrig K."/>
            <person name="Ye F."/>
            <person name="Su P."/>
            <person name="Kiefer A.F."/>
            <person name="Nichols A."/>
            <person name="Cepeda A.J."/>
            <person name="Yan W."/>
            <person name="Fan B."/>
            <person name="Jiang Y."/>
            <person name="Adhikari A."/>
            <person name="Zheng C.-J."/>
            <person name="Schuster L."/>
            <person name="Cowan T.M."/>
            <person name="Smanski M.J."/>
            <person name="Chevrette M.G."/>
            <person name="De Carvalho L.P.S."/>
            <person name="Shen B."/>
        </authorList>
    </citation>
    <scope>NUCLEOTIDE SEQUENCE [LARGE SCALE GENOMIC DNA]</scope>
    <source>
        <strain evidence="3 4">NPDC000632</strain>
    </source>
</reference>
<accession>A0ABV1VDI9</accession>
<dbReference type="EMBL" id="JBEPCV010000009">
    <property type="protein sequence ID" value="MER6904547.1"/>
    <property type="molecule type" value="Genomic_DNA"/>
</dbReference>
<gene>
    <name evidence="3" type="ORF">ABT322_12355</name>
</gene>
<evidence type="ECO:0000256" key="1">
    <source>
        <dbReference type="ARBA" id="ARBA00022679"/>
    </source>
</evidence>
<evidence type="ECO:0000313" key="4">
    <source>
        <dbReference type="Proteomes" id="UP001490330"/>
    </source>
</evidence>
<dbReference type="InterPro" id="IPR050769">
    <property type="entry name" value="NAT_camello-type"/>
</dbReference>
<keyword evidence="4" id="KW-1185">Reference proteome</keyword>
<dbReference type="PROSITE" id="PS51186">
    <property type="entry name" value="GNAT"/>
    <property type="match status" value="1"/>
</dbReference>
<dbReference type="InterPro" id="IPR016181">
    <property type="entry name" value="Acyl_CoA_acyltransferase"/>
</dbReference>
<protein>
    <submittedName>
        <fullName evidence="3">GNAT family N-acetyltransferase</fullName>
    </submittedName>
</protein>
<feature type="domain" description="N-acetyltransferase" evidence="2">
    <location>
        <begin position="1"/>
        <end position="79"/>
    </location>
</feature>
<dbReference type="PANTHER" id="PTHR13947:SF37">
    <property type="entry name" value="LD18367P"/>
    <property type="match status" value="1"/>
</dbReference>
<dbReference type="Pfam" id="PF00583">
    <property type="entry name" value="Acetyltransf_1"/>
    <property type="match status" value="1"/>
</dbReference>